<evidence type="ECO:0000313" key="2">
    <source>
        <dbReference type="EMBL" id="OMP09140.1"/>
    </source>
</evidence>
<dbReference type="EMBL" id="AWUE01012454">
    <property type="protein sequence ID" value="OMP09140.1"/>
    <property type="molecule type" value="Genomic_DNA"/>
</dbReference>
<dbReference type="Gene3D" id="1.20.1280.50">
    <property type="match status" value="1"/>
</dbReference>
<protein>
    <recommendedName>
        <fullName evidence="1">KIB1-4 beta-propeller domain-containing protein</fullName>
    </recommendedName>
</protein>
<keyword evidence="3" id="KW-1185">Reference proteome</keyword>
<name>A0A1R3KPZ1_9ROSI</name>
<dbReference type="InterPro" id="IPR050942">
    <property type="entry name" value="F-box_BR-signaling"/>
</dbReference>
<sequence>MSEIRDWAAIPCDLLRQIVGKSELLIDDYIRAAAVCRSWQACLKQPKFPVCLMLPENEDEDNNMRCFCTASEDKVMERELGELRGRRCWGTPFGWLVTFGLDLEIQLFNPLSRACVSLPSQPTFNTLNLDDGFAYPTPEGFRKFFLHKFAFSSTDPTSPDCVVMAIFTTRQVLLGFASPGDEAWTTIGDGSDAFALDDVTYFNGSFFAVSSLGLLLECQDLDGPSPKCVEFAKSPSYESDDNSVYPQQYIVDLNGHLCMILRMLGSYDIKNEAGEIQVEDVNVTEEFVIFKLDMQSRNWERMVSLGDRCLFLGNCCTFSVLATHYPGCTPNHIYYTDDDYANYEKCGGYDTGIYNFDEGLLLPLDGESDRFRSKFCPPLWIHPSSH</sequence>
<accession>A0A1R3KPZ1</accession>
<gene>
    <name evidence="2" type="ORF">COLO4_05771</name>
</gene>
<dbReference type="PANTHER" id="PTHR44259:SF107">
    <property type="entry name" value="F-BOX PROTEIN SKIP23-LIKE"/>
    <property type="match status" value="1"/>
</dbReference>
<reference evidence="3" key="1">
    <citation type="submission" date="2013-09" db="EMBL/GenBank/DDBJ databases">
        <title>Corchorus olitorius genome sequencing.</title>
        <authorList>
            <person name="Alam M."/>
            <person name="Haque M.S."/>
            <person name="Islam M.S."/>
            <person name="Emdad E.M."/>
            <person name="Islam M.M."/>
            <person name="Ahmed B."/>
            <person name="Halim A."/>
            <person name="Hossen Q.M.M."/>
            <person name="Hossain M.Z."/>
            <person name="Ahmed R."/>
            <person name="Khan M.M."/>
            <person name="Islam R."/>
            <person name="Rashid M.M."/>
            <person name="Khan S.A."/>
            <person name="Rahman M.S."/>
            <person name="Alam M."/>
            <person name="Yahiya A.S."/>
            <person name="Khan M.S."/>
            <person name="Azam M.S."/>
            <person name="Haque T."/>
            <person name="Lashkar M.Z.H."/>
            <person name="Akhand A.I."/>
            <person name="Morshed G."/>
            <person name="Roy S."/>
            <person name="Uddin K.S."/>
            <person name="Rabeya T."/>
            <person name="Hossain A.S."/>
            <person name="Chowdhury A."/>
            <person name="Snigdha A.R."/>
            <person name="Mortoza M.S."/>
            <person name="Matin S.A."/>
            <person name="Hoque S.M.E."/>
            <person name="Islam M.K."/>
            <person name="Roy D.K."/>
            <person name="Haider R."/>
            <person name="Moosa M.M."/>
            <person name="Elias S.M."/>
            <person name="Hasan A.M."/>
            <person name="Jahan S."/>
            <person name="Shafiuddin M."/>
            <person name="Mahmood N."/>
            <person name="Shommy N.S."/>
        </authorList>
    </citation>
    <scope>NUCLEOTIDE SEQUENCE [LARGE SCALE GENOMIC DNA]</scope>
    <source>
        <strain evidence="3">cv. O-4</strain>
    </source>
</reference>
<dbReference type="Pfam" id="PF03478">
    <property type="entry name" value="Beta-prop_KIB1-4"/>
    <property type="match status" value="1"/>
</dbReference>
<evidence type="ECO:0000259" key="1">
    <source>
        <dbReference type="Pfam" id="PF03478"/>
    </source>
</evidence>
<dbReference type="OrthoDB" id="963688at2759"/>
<dbReference type="STRING" id="93759.A0A1R3KPZ1"/>
<dbReference type="Proteomes" id="UP000187203">
    <property type="component" value="Unassembled WGS sequence"/>
</dbReference>
<proteinExistence type="predicted"/>
<dbReference type="InterPro" id="IPR005174">
    <property type="entry name" value="KIB1-4_b-propeller"/>
</dbReference>
<dbReference type="AlphaFoldDB" id="A0A1R3KPZ1"/>
<evidence type="ECO:0000313" key="3">
    <source>
        <dbReference type="Proteomes" id="UP000187203"/>
    </source>
</evidence>
<feature type="domain" description="KIB1-4 beta-propeller" evidence="1">
    <location>
        <begin position="70"/>
        <end position="355"/>
    </location>
</feature>
<dbReference type="PANTHER" id="PTHR44259">
    <property type="entry name" value="OS07G0183000 PROTEIN-RELATED"/>
    <property type="match status" value="1"/>
</dbReference>
<comment type="caution">
    <text evidence="2">The sequence shown here is derived from an EMBL/GenBank/DDBJ whole genome shotgun (WGS) entry which is preliminary data.</text>
</comment>
<organism evidence="2 3">
    <name type="scientific">Corchorus olitorius</name>
    <dbReference type="NCBI Taxonomy" id="93759"/>
    <lineage>
        <taxon>Eukaryota</taxon>
        <taxon>Viridiplantae</taxon>
        <taxon>Streptophyta</taxon>
        <taxon>Embryophyta</taxon>
        <taxon>Tracheophyta</taxon>
        <taxon>Spermatophyta</taxon>
        <taxon>Magnoliopsida</taxon>
        <taxon>eudicotyledons</taxon>
        <taxon>Gunneridae</taxon>
        <taxon>Pentapetalae</taxon>
        <taxon>rosids</taxon>
        <taxon>malvids</taxon>
        <taxon>Malvales</taxon>
        <taxon>Malvaceae</taxon>
        <taxon>Grewioideae</taxon>
        <taxon>Apeibeae</taxon>
        <taxon>Corchorus</taxon>
    </lineage>
</organism>